<name>A0AAE9YSC2_9GAMM</name>
<comment type="similarity">
    <text evidence="2 8">Belongs to the 4-toluene sulfonate uptake permease (TSUP) (TC 2.A.102) family.</text>
</comment>
<evidence type="ECO:0000256" key="3">
    <source>
        <dbReference type="ARBA" id="ARBA00022448"/>
    </source>
</evidence>
<sequence length="253" mass="27211">MELAHFSIELLAFLFFIAIVAGFLDTLAGGGGLLTVPALMMSGIPPVAALATNKLQASTGTATASYMMLKNKKVSWDEIKPLMLFAFIGAAVGTTMIQFVDTRVLSFVIPLVMLFIGIYFLMAPALDKQSKQAKVSAKNYQRLVVPSIGCYDGFFGPGTGSFFALAGVSLNGRGFIDATAIAKTLNFSTNMASLLVFLVAGQVIWALGFIMILGQVIGARLGSHCLFTIKVKYLRYLVVTMCFAMLVKYGFTF</sequence>
<evidence type="ECO:0000256" key="8">
    <source>
        <dbReference type="RuleBase" id="RU363041"/>
    </source>
</evidence>
<evidence type="ECO:0000313" key="9">
    <source>
        <dbReference type="EMBL" id="WDD99408.1"/>
    </source>
</evidence>
<reference evidence="9 10" key="2">
    <citation type="journal article" date="2022" name="Mar. Drugs">
        <title>Bioassay-Guided Fractionation Leads to the Detection of Cholic Acid Generated by the Rare Thalassomonas sp.</title>
        <authorList>
            <person name="Pheiffer F."/>
            <person name="Schneider Y.K."/>
            <person name="Hansen E.H."/>
            <person name="Andersen J.H."/>
            <person name="Isaksson J."/>
            <person name="Busche T."/>
            <person name="R C."/>
            <person name="Kalinowski J."/>
            <person name="Zyl L.V."/>
            <person name="Trindade M."/>
        </authorList>
    </citation>
    <scope>NUCLEOTIDE SEQUENCE [LARGE SCALE GENOMIC DNA]</scope>
    <source>
        <strain evidence="9 10">A5K-106</strain>
    </source>
</reference>
<reference evidence="9 10" key="1">
    <citation type="journal article" date="2015" name="Genome Announc.">
        <title>Draft Genome Sequences of Marine Isolates of Thalassomonas viridans and Thalassomonas actiniarum.</title>
        <authorList>
            <person name="Olonade I."/>
            <person name="van Zyl L.J."/>
            <person name="Trindade M."/>
        </authorList>
    </citation>
    <scope>NUCLEOTIDE SEQUENCE [LARGE SCALE GENOMIC DNA]</scope>
    <source>
        <strain evidence="9 10">A5K-106</strain>
    </source>
</reference>
<feature type="transmembrane region" description="Helical" evidence="8">
    <location>
        <begin position="190"/>
        <end position="213"/>
    </location>
</feature>
<proteinExistence type="inferred from homology"/>
<feature type="transmembrane region" description="Helical" evidence="8">
    <location>
        <begin position="233"/>
        <end position="251"/>
    </location>
</feature>
<keyword evidence="4 8" id="KW-1003">Cell membrane</keyword>
<feature type="transmembrane region" description="Helical" evidence="8">
    <location>
        <begin position="82"/>
        <end position="99"/>
    </location>
</feature>
<dbReference type="PANTHER" id="PTHR30269:SF0">
    <property type="entry name" value="MEMBRANE TRANSPORTER PROTEIN YFCA-RELATED"/>
    <property type="match status" value="1"/>
</dbReference>
<evidence type="ECO:0000256" key="4">
    <source>
        <dbReference type="ARBA" id="ARBA00022475"/>
    </source>
</evidence>
<dbReference type="GO" id="GO:0005886">
    <property type="term" value="C:plasma membrane"/>
    <property type="evidence" value="ECO:0007669"/>
    <property type="project" value="UniProtKB-SubCell"/>
</dbReference>
<accession>A0AAE9YSC2</accession>
<dbReference type="Proteomes" id="UP000032568">
    <property type="component" value="Chromosome"/>
</dbReference>
<evidence type="ECO:0000256" key="6">
    <source>
        <dbReference type="ARBA" id="ARBA00022989"/>
    </source>
</evidence>
<keyword evidence="3" id="KW-0813">Transport</keyword>
<evidence type="ECO:0000313" key="10">
    <source>
        <dbReference type="Proteomes" id="UP000032568"/>
    </source>
</evidence>
<dbReference type="Pfam" id="PF01925">
    <property type="entry name" value="TauE"/>
    <property type="match status" value="1"/>
</dbReference>
<evidence type="ECO:0000256" key="1">
    <source>
        <dbReference type="ARBA" id="ARBA00004651"/>
    </source>
</evidence>
<dbReference type="EMBL" id="CP059735">
    <property type="protein sequence ID" value="WDD99408.1"/>
    <property type="molecule type" value="Genomic_DNA"/>
</dbReference>
<protein>
    <recommendedName>
        <fullName evidence="8">Probable membrane transporter protein</fullName>
    </recommendedName>
</protein>
<evidence type="ECO:0000256" key="7">
    <source>
        <dbReference type="ARBA" id="ARBA00023136"/>
    </source>
</evidence>
<dbReference type="RefSeq" id="WP_044834038.1">
    <property type="nucleotide sequence ID" value="NZ_CP059735.1"/>
</dbReference>
<dbReference type="KEGG" id="tact:SG35_001600"/>
<dbReference type="InterPro" id="IPR002781">
    <property type="entry name" value="TM_pro_TauE-like"/>
</dbReference>
<organism evidence="9 10">
    <name type="scientific">Thalassomonas actiniarum</name>
    <dbReference type="NCBI Taxonomy" id="485447"/>
    <lineage>
        <taxon>Bacteria</taxon>
        <taxon>Pseudomonadati</taxon>
        <taxon>Pseudomonadota</taxon>
        <taxon>Gammaproteobacteria</taxon>
        <taxon>Alteromonadales</taxon>
        <taxon>Colwelliaceae</taxon>
        <taxon>Thalassomonas</taxon>
    </lineage>
</organism>
<dbReference type="PANTHER" id="PTHR30269">
    <property type="entry name" value="TRANSMEMBRANE PROTEIN YFCA"/>
    <property type="match status" value="1"/>
</dbReference>
<keyword evidence="6 8" id="KW-1133">Transmembrane helix</keyword>
<feature type="transmembrane region" description="Helical" evidence="8">
    <location>
        <begin position="105"/>
        <end position="122"/>
    </location>
</feature>
<evidence type="ECO:0000256" key="2">
    <source>
        <dbReference type="ARBA" id="ARBA00009142"/>
    </source>
</evidence>
<dbReference type="AlphaFoldDB" id="A0AAE9YSC2"/>
<keyword evidence="10" id="KW-1185">Reference proteome</keyword>
<feature type="transmembrane region" description="Helical" evidence="8">
    <location>
        <begin position="143"/>
        <end position="170"/>
    </location>
</feature>
<dbReference type="InterPro" id="IPR052017">
    <property type="entry name" value="TSUP"/>
</dbReference>
<comment type="subcellular location">
    <subcellularLocation>
        <location evidence="1 8">Cell membrane</location>
        <topology evidence="1 8">Multi-pass membrane protein</topology>
    </subcellularLocation>
</comment>
<gene>
    <name evidence="9" type="ORF">SG35_001600</name>
</gene>
<keyword evidence="7 8" id="KW-0472">Membrane</keyword>
<evidence type="ECO:0000256" key="5">
    <source>
        <dbReference type="ARBA" id="ARBA00022692"/>
    </source>
</evidence>
<feature type="transmembrane region" description="Helical" evidence="8">
    <location>
        <begin position="12"/>
        <end position="36"/>
    </location>
</feature>
<keyword evidence="5 8" id="KW-0812">Transmembrane</keyword>